<dbReference type="SMART" id="SM00785">
    <property type="entry name" value="AARP2CN"/>
    <property type="match status" value="1"/>
</dbReference>
<dbReference type="InterPro" id="IPR012948">
    <property type="entry name" value="AARP2CN"/>
</dbReference>
<dbReference type="Proteomes" id="UP000237246">
    <property type="component" value="Unassembled WGS sequence"/>
</dbReference>
<dbReference type="GO" id="GO:0000479">
    <property type="term" value="P:endonucleolytic cleavage of tricistronic rRNA transcript (SSU-rRNA, 5.8S rRNA, LSU-rRNA)"/>
    <property type="evidence" value="ECO:0007669"/>
    <property type="project" value="TreeGrafter"/>
</dbReference>
<dbReference type="GO" id="GO:0005634">
    <property type="term" value="C:nucleus"/>
    <property type="evidence" value="ECO:0007669"/>
    <property type="project" value="InterPro"/>
</dbReference>
<evidence type="ECO:0000313" key="3">
    <source>
        <dbReference type="Proteomes" id="UP000237246"/>
    </source>
</evidence>
<dbReference type="PANTHER" id="PTHR12858:SF2">
    <property type="entry name" value="RIBOSOME BIOGENESIS PROTEIN BMS1 HOMOLOG"/>
    <property type="match status" value="1"/>
</dbReference>
<proteinExistence type="predicted"/>
<reference evidence="2 3" key="1">
    <citation type="submission" date="2018-01" db="EMBL/GenBank/DDBJ databases">
        <title>Comparison of the Chinese Bamboo Partridge and Red Junglefowl genome sequences highlights the importance of demography in genome evolution.</title>
        <authorList>
            <person name="Tiley G.P."/>
            <person name="Kimball R.T."/>
            <person name="Braun E.L."/>
            <person name="Burleigh J.G."/>
        </authorList>
    </citation>
    <scope>NUCLEOTIDE SEQUENCE [LARGE SCALE GENOMIC DNA]</scope>
    <source>
        <strain evidence="2">RTK389</strain>
        <tissue evidence="2">Blood</tissue>
    </source>
</reference>
<dbReference type="Pfam" id="PF08142">
    <property type="entry name" value="AARP2CN"/>
    <property type="match status" value="1"/>
</dbReference>
<dbReference type="AlphaFoldDB" id="A0A2P4SCG3"/>
<dbReference type="GO" id="GO:0000462">
    <property type="term" value="P:maturation of SSU-rRNA from tricistronic rRNA transcript (SSU-rRNA, 5.8S rRNA, LSU-rRNA)"/>
    <property type="evidence" value="ECO:0007669"/>
    <property type="project" value="TreeGrafter"/>
</dbReference>
<dbReference type="GO" id="GO:0034511">
    <property type="term" value="F:U3 snoRNA binding"/>
    <property type="evidence" value="ECO:0007669"/>
    <property type="project" value="TreeGrafter"/>
</dbReference>
<name>A0A2P4SCG3_BAMTH</name>
<dbReference type="GO" id="GO:0003924">
    <property type="term" value="F:GTPase activity"/>
    <property type="evidence" value="ECO:0007669"/>
    <property type="project" value="TreeGrafter"/>
</dbReference>
<dbReference type="InterPro" id="IPR039761">
    <property type="entry name" value="Bms1/Tsr1"/>
</dbReference>
<feature type="domain" description="AARP2CN" evidence="1">
    <location>
        <begin position="10"/>
        <end position="58"/>
    </location>
</feature>
<organism evidence="2 3">
    <name type="scientific">Bambusicola thoracicus</name>
    <name type="common">Chinese bamboo-partridge</name>
    <name type="synonym">Perdix thoracica</name>
    <dbReference type="NCBI Taxonomy" id="9083"/>
    <lineage>
        <taxon>Eukaryota</taxon>
        <taxon>Metazoa</taxon>
        <taxon>Chordata</taxon>
        <taxon>Craniata</taxon>
        <taxon>Vertebrata</taxon>
        <taxon>Euteleostomi</taxon>
        <taxon>Archelosauria</taxon>
        <taxon>Archosauria</taxon>
        <taxon>Dinosauria</taxon>
        <taxon>Saurischia</taxon>
        <taxon>Theropoda</taxon>
        <taxon>Coelurosauria</taxon>
        <taxon>Aves</taxon>
        <taxon>Neognathae</taxon>
        <taxon>Galloanserae</taxon>
        <taxon>Galliformes</taxon>
        <taxon>Phasianidae</taxon>
        <taxon>Perdicinae</taxon>
        <taxon>Bambusicola</taxon>
    </lineage>
</organism>
<gene>
    <name evidence="2" type="ORF">CIB84_014448</name>
</gene>
<accession>A0A2P4SCG3</accession>
<protein>
    <recommendedName>
        <fullName evidence="1">AARP2CN domain-containing protein</fullName>
    </recommendedName>
</protein>
<dbReference type="GO" id="GO:0030686">
    <property type="term" value="C:90S preribosome"/>
    <property type="evidence" value="ECO:0007669"/>
    <property type="project" value="TreeGrafter"/>
</dbReference>
<keyword evidence="3" id="KW-1185">Reference proteome</keyword>
<dbReference type="EMBL" id="PPHD01064887">
    <property type="protein sequence ID" value="POI21803.1"/>
    <property type="molecule type" value="Genomic_DNA"/>
</dbReference>
<sequence length="58" mass="6991">MVHGEYQKQEIHNLGRFISVMKFRPLTWQTSHPYVLADRYVPLSVPQYQHLYCLNRNS</sequence>
<evidence type="ECO:0000313" key="2">
    <source>
        <dbReference type="EMBL" id="POI21803.1"/>
    </source>
</evidence>
<dbReference type="PANTHER" id="PTHR12858">
    <property type="entry name" value="RIBOSOME BIOGENESIS PROTEIN"/>
    <property type="match status" value="1"/>
</dbReference>
<dbReference type="GO" id="GO:0005525">
    <property type="term" value="F:GTP binding"/>
    <property type="evidence" value="ECO:0007669"/>
    <property type="project" value="TreeGrafter"/>
</dbReference>
<dbReference type="OrthoDB" id="10260897at2759"/>
<comment type="caution">
    <text evidence="2">The sequence shown here is derived from an EMBL/GenBank/DDBJ whole genome shotgun (WGS) entry which is preliminary data.</text>
</comment>
<evidence type="ECO:0000259" key="1">
    <source>
        <dbReference type="SMART" id="SM00785"/>
    </source>
</evidence>